<feature type="coiled-coil region" evidence="1">
    <location>
        <begin position="371"/>
        <end position="447"/>
    </location>
</feature>
<dbReference type="Gene3D" id="1.20.5.1160">
    <property type="entry name" value="Vasodilator-stimulated phosphoprotein"/>
    <property type="match status" value="1"/>
</dbReference>
<dbReference type="Pfam" id="PF01302">
    <property type="entry name" value="CAP_GLY"/>
    <property type="match status" value="1"/>
</dbReference>
<evidence type="ECO:0000313" key="4">
    <source>
        <dbReference type="EMBL" id="ODV89575.1"/>
    </source>
</evidence>
<feature type="region of interest" description="Disordered" evidence="2">
    <location>
        <begin position="81"/>
        <end position="168"/>
    </location>
</feature>
<dbReference type="AlphaFoldDB" id="A0A1E4TCU1"/>
<reference evidence="5" key="1">
    <citation type="submission" date="2016-02" db="EMBL/GenBank/DDBJ databases">
        <title>Comparative genomics of biotechnologically important yeasts.</title>
        <authorList>
            <consortium name="DOE Joint Genome Institute"/>
            <person name="Riley R."/>
            <person name="Haridas S."/>
            <person name="Wolfe K.H."/>
            <person name="Lopes M.R."/>
            <person name="Hittinger C.T."/>
            <person name="Goker M."/>
            <person name="Salamov A."/>
            <person name="Wisecaver J."/>
            <person name="Long T.M."/>
            <person name="Aerts A.L."/>
            <person name="Barry K."/>
            <person name="Choi C."/>
            <person name="Clum A."/>
            <person name="Coughlan A.Y."/>
            <person name="Deshpande S."/>
            <person name="Douglass A.P."/>
            <person name="Hanson S.J."/>
            <person name="Klenk H.-P."/>
            <person name="Labutti K."/>
            <person name="Lapidus A."/>
            <person name="Lindquist E."/>
            <person name="Lipzen A."/>
            <person name="Meier-Kolthoff J.P."/>
            <person name="Ohm R.A."/>
            <person name="Otillar R.P."/>
            <person name="Pangilinan J."/>
            <person name="Peng Y."/>
            <person name="Rokas A."/>
            <person name="Rosa C.A."/>
            <person name="Scheuner C."/>
            <person name="Sibirny A.A."/>
            <person name="Slot J.C."/>
            <person name="Stielow J.B."/>
            <person name="Sun H."/>
            <person name="Kurtzman C.P."/>
            <person name="Blackwell M."/>
            <person name="Jeffries T.W."/>
            <person name="Grigoriev I.V."/>
        </authorList>
    </citation>
    <scope>NUCLEOTIDE SEQUENCE [LARGE SCALE GENOMIC DNA]</scope>
    <source>
        <strain evidence="5">NRRL Y-17796</strain>
    </source>
</reference>
<dbReference type="SMART" id="SM01052">
    <property type="entry name" value="CAP_GLY"/>
    <property type="match status" value="1"/>
</dbReference>
<feature type="coiled-coil region" evidence="1">
    <location>
        <begin position="203"/>
        <end position="290"/>
    </location>
</feature>
<feature type="compositionally biased region" description="Polar residues" evidence="2">
    <location>
        <begin position="158"/>
        <end position="168"/>
    </location>
</feature>
<feature type="compositionally biased region" description="Low complexity" evidence="2">
    <location>
        <begin position="111"/>
        <end position="157"/>
    </location>
</feature>
<dbReference type="SUPFAM" id="SSF74924">
    <property type="entry name" value="Cap-Gly domain"/>
    <property type="match status" value="1"/>
</dbReference>
<proteinExistence type="predicted"/>
<evidence type="ECO:0000259" key="3">
    <source>
        <dbReference type="PROSITE" id="PS50245"/>
    </source>
</evidence>
<name>A0A1E4TCU1_9ASCO</name>
<dbReference type="EMBL" id="KV453843">
    <property type="protein sequence ID" value="ODV89575.1"/>
    <property type="molecule type" value="Genomic_DNA"/>
</dbReference>
<dbReference type="InterPro" id="IPR036859">
    <property type="entry name" value="CAP-Gly_dom_sf"/>
</dbReference>
<dbReference type="InterPro" id="IPR000938">
    <property type="entry name" value="CAP-Gly_domain"/>
</dbReference>
<protein>
    <recommendedName>
        <fullName evidence="3">CAP-Gly domain-containing protein</fullName>
    </recommendedName>
</protein>
<feature type="domain" description="CAP-Gly" evidence="3">
    <location>
        <begin position="25"/>
        <end position="70"/>
    </location>
</feature>
<sequence length="553" mass="60723">MSENFKVGDTVAVPDGMHGIIKYIGEVPPHSGIYAGICLDSKYTGKGRNSGNVKSKIYFDCPANSGIFVAITKLKVLNSTKHATSQSPSPSPLRSRPLRPVNDPVSRTPRKLSSSTSSATAVRSIASAKSSTGSPAAPRSAPSANAARRSSALHSSPLKQSRPPSSDQTQLLKELDMLKKSLEDHKAIEVSLHATISDQESTIAELTRDLKSQSSALDDAQKALELSLSSCQQQTDLNADLQAQIRDISAQLASLESSENPETQSLEETVLELNRLLEEKDRLIQHQQEEFETHRAGFLETINELKNNAETADMGYLSRIAQLEVQIQDLTVNSSNSHDTSDADAFNDTLHQLQTQLLQTEKSLQDSQFANSTAQDEIRSLKQDLTALRAELDTAKHENSVLESNLHSLSAKVEQTDLMCANLNMQISSLNNELKTKDTTILELKENIISLERMVERDVLSKQDLSNGVSQVAMNGISEESQFQNAHRDNVAWKSPPNTADMEFSAVDNLEVNSLDTFSLQDAASGRPLWCGLCEREGHNALDCPYENNEKYY</sequence>
<keyword evidence="1" id="KW-0175">Coiled coil</keyword>
<gene>
    <name evidence="4" type="ORF">CANCADRAFT_45993</name>
</gene>
<keyword evidence="5" id="KW-1185">Reference proteome</keyword>
<accession>A0A1E4TCU1</accession>
<evidence type="ECO:0000313" key="5">
    <source>
        <dbReference type="Proteomes" id="UP000095023"/>
    </source>
</evidence>
<dbReference type="Proteomes" id="UP000095023">
    <property type="component" value="Unassembled WGS sequence"/>
</dbReference>
<dbReference type="Gene3D" id="2.30.30.190">
    <property type="entry name" value="CAP Gly-rich-like domain"/>
    <property type="match status" value="1"/>
</dbReference>
<dbReference type="OrthoDB" id="4097122at2759"/>
<organism evidence="4 5">
    <name type="scientific">Tortispora caseinolytica NRRL Y-17796</name>
    <dbReference type="NCBI Taxonomy" id="767744"/>
    <lineage>
        <taxon>Eukaryota</taxon>
        <taxon>Fungi</taxon>
        <taxon>Dikarya</taxon>
        <taxon>Ascomycota</taxon>
        <taxon>Saccharomycotina</taxon>
        <taxon>Trigonopsidomycetes</taxon>
        <taxon>Trigonopsidales</taxon>
        <taxon>Trigonopsidaceae</taxon>
        <taxon>Tortispora</taxon>
    </lineage>
</organism>
<feature type="compositionally biased region" description="Low complexity" evidence="2">
    <location>
        <begin position="85"/>
        <end position="100"/>
    </location>
</feature>
<dbReference type="PROSITE" id="PS50245">
    <property type="entry name" value="CAP_GLY_2"/>
    <property type="match status" value="1"/>
</dbReference>
<evidence type="ECO:0000256" key="2">
    <source>
        <dbReference type="SAM" id="MobiDB-lite"/>
    </source>
</evidence>
<evidence type="ECO:0000256" key="1">
    <source>
        <dbReference type="SAM" id="Coils"/>
    </source>
</evidence>